<dbReference type="Proteomes" id="UP000184267">
    <property type="component" value="Unassembled WGS sequence"/>
</dbReference>
<organism evidence="1 2">
    <name type="scientific">Trametes pubescens</name>
    <name type="common">White-rot fungus</name>
    <dbReference type="NCBI Taxonomy" id="154538"/>
    <lineage>
        <taxon>Eukaryota</taxon>
        <taxon>Fungi</taxon>
        <taxon>Dikarya</taxon>
        <taxon>Basidiomycota</taxon>
        <taxon>Agaricomycotina</taxon>
        <taxon>Agaricomycetes</taxon>
        <taxon>Polyporales</taxon>
        <taxon>Polyporaceae</taxon>
        <taxon>Trametes</taxon>
    </lineage>
</organism>
<dbReference type="AlphaFoldDB" id="A0A1M2VUS9"/>
<gene>
    <name evidence="1" type="ORF">TRAPUB_12114</name>
</gene>
<dbReference type="OrthoDB" id="2758168at2759"/>
<reference evidence="1 2" key="1">
    <citation type="submission" date="2016-10" db="EMBL/GenBank/DDBJ databases">
        <title>Genome sequence of the basidiomycete white-rot fungus Trametes pubescens.</title>
        <authorList>
            <person name="Makela M.R."/>
            <person name="Granchi Z."/>
            <person name="Peng M."/>
            <person name="De Vries R.P."/>
            <person name="Grigoriev I."/>
            <person name="Riley R."/>
            <person name="Hilden K."/>
        </authorList>
    </citation>
    <scope>NUCLEOTIDE SEQUENCE [LARGE SCALE GENOMIC DNA]</scope>
    <source>
        <strain evidence="1 2">FBCC735</strain>
    </source>
</reference>
<accession>A0A1M2VUS9</accession>
<evidence type="ECO:0000313" key="2">
    <source>
        <dbReference type="Proteomes" id="UP000184267"/>
    </source>
</evidence>
<comment type="caution">
    <text evidence="1">The sequence shown here is derived from an EMBL/GenBank/DDBJ whole genome shotgun (WGS) entry which is preliminary data.</text>
</comment>
<proteinExistence type="predicted"/>
<dbReference type="EMBL" id="MNAD01000649">
    <property type="protein sequence ID" value="OJT11369.1"/>
    <property type="molecule type" value="Genomic_DNA"/>
</dbReference>
<protein>
    <submittedName>
        <fullName evidence="1">Uncharacterized protein</fullName>
    </submittedName>
</protein>
<keyword evidence="2" id="KW-1185">Reference proteome</keyword>
<name>A0A1M2VUS9_TRAPU</name>
<sequence length="282" mass="31209">MGDLVFPPHARGYLHYHLASNAPAISGQVRFRVTGINDPALFSSGKDLLRADYLPWRIPVISLPYKHIYTAMLQRLLDDGLVSEHVSRVASSLPHEARKINIGSRRIVHAFGQPFPLTFGVETQPFYFVGADTALQAHFSPVTIARDLTGTEMIPTITGTSHTHSARSATADFLDVLSGSALCCFEKSARPEHAGRRVVVCRVVRIVEPMRRTGFRAVPKSFVPREGELLRTQFFGDVDSPEWAFDIDHRLSSSPDKRTTQFAAGLDLLYDNEARAGGPVGW</sequence>
<evidence type="ECO:0000313" key="1">
    <source>
        <dbReference type="EMBL" id="OJT11369.1"/>
    </source>
</evidence>